<dbReference type="AlphaFoldDB" id="A0A5C3PVP0"/>
<accession>A0A5C3PVP0</accession>
<dbReference type="InParanoid" id="A0A5C3PVP0"/>
<dbReference type="InterPro" id="IPR052479">
    <property type="entry name" value="GPI-anchor_Adhesion_Reg"/>
</dbReference>
<feature type="compositionally biased region" description="Low complexity" evidence="2">
    <location>
        <begin position="132"/>
        <end position="145"/>
    </location>
</feature>
<feature type="compositionally biased region" description="Low complexity" evidence="2">
    <location>
        <begin position="155"/>
        <end position="170"/>
    </location>
</feature>
<dbReference type="STRING" id="1314778.A0A5C3PVP0"/>
<dbReference type="Pfam" id="PF10342">
    <property type="entry name" value="Kre9_KNH"/>
    <property type="match status" value="1"/>
</dbReference>
<evidence type="ECO:0000313" key="5">
    <source>
        <dbReference type="EMBL" id="TFK92827.1"/>
    </source>
</evidence>
<dbReference type="PANTHER" id="PTHR35185:SF1">
    <property type="entry name" value="UPF0619 GPI-ANCHORED MEMBRANE PROTEIN C1322.10"/>
    <property type="match status" value="1"/>
</dbReference>
<feature type="domain" description="Yeast cell wall synthesis Kre9/Knh1-like N-terminal" evidence="4">
    <location>
        <begin position="21"/>
        <end position="114"/>
    </location>
</feature>
<evidence type="ECO:0000259" key="4">
    <source>
        <dbReference type="Pfam" id="PF10342"/>
    </source>
</evidence>
<evidence type="ECO:0000313" key="6">
    <source>
        <dbReference type="Proteomes" id="UP000308197"/>
    </source>
</evidence>
<dbReference type="EMBL" id="ML210991">
    <property type="protein sequence ID" value="TFK92827.1"/>
    <property type="molecule type" value="Genomic_DNA"/>
</dbReference>
<gene>
    <name evidence="5" type="ORF">K466DRAFT_512635</name>
</gene>
<reference evidence="5 6" key="1">
    <citation type="journal article" date="2019" name="Nat. Ecol. Evol.">
        <title>Megaphylogeny resolves global patterns of mushroom evolution.</title>
        <authorList>
            <person name="Varga T."/>
            <person name="Krizsan K."/>
            <person name="Foldi C."/>
            <person name="Dima B."/>
            <person name="Sanchez-Garcia M."/>
            <person name="Sanchez-Ramirez S."/>
            <person name="Szollosi G.J."/>
            <person name="Szarkandi J.G."/>
            <person name="Papp V."/>
            <person name="Albert L."/>
            <person name="Andreopoulos W."/>
            <person name="Angelini C."/>
            <person name="Antonin V."/>
            <person name="Barry K.W."/>
            <person name="Bougher N.L."/>
            <person name="Buchanan P."/>
            <person name="Buyck B."/>
            <person name="Bense V."/>
            <person name="Catcheside P."/>
            <person name="Chovatia M."/>
            <person name="Cooper J."/>
            <person name="Damon W."/>
            <person name="Desjardin D."/>
            <person name="Finy P."/>
            <person name="Geml J."/>
            <person name="Haridas S."/>
            <person name="Hughes K."/>
            <person name="Justo A."/>
            <person name="Karasinski D."/>
            <person name="Kautmanova I."/>
            <person name="Kiss B."/>
            <person name="Kocsube S."/>
            <person name="Kotiranta H."/>
            <person name="LaButti K.M."/>
            <person name="Lechner B.E."/>
            <person name="Liimatainen K."/>
            <person name="Lipzen A."/>
            <person name="Lukacs Z."/>
            <person name="Mihaltcheva S."/>
            <person name="Morgado L.N."/>
            <person name="Niskanen T."/>
            <person name="Noordeloos M.E."/>
            <person name="Ohm R.A."/>
            <person name="Ortiz-Santana B."/>
            <person name="Ovrebo C."/>
            <person name="Racz N."/>
            <person name="Riley R."/>
            <person name="Savchenko A."/>
            <person name="Shiryaev A."/>
            <person name="Soop K."/>
            <person name="Spirin V."/>
            <person name="Szebenyi C."/>
            <person name="Tomsovsky M."/>
            <person name="Tulloss R.E."/>
            <person name="Uehling J."/>
            <person name="Grigoriev I.V."/>
            <person name="Vagvolgyi C."/>
            <person name="Papp T."/>
            <person name="Martin F.M."/>
            <person name="Miettinen O."/>
            <person name="Hibbett D.S."/>
            <person name="Nagy L.G."/>
        </authorList>
    </citation>
    <scope>NUCLEOTIDE SEQUENCE [LARGE SCALE GENOMIC DNA]</scope>
    <source>
        <strain evidence="5 6">HHB13444</strain>
    </source>
</reference>
<evidence type="ECO:0000256" key="2">
    <source>
        <dbReference type="SAM" id="MobiDB-lite"/>
    </source>
</evidence>
<sequence length="193" mass="19190">MRSIAALLAFAASALAFQVTQPTNATGWTITGPNTVAWNAVDTDAANFTIVLVNQSGFPSTSQILNALVDKSLGKINVNPPSGGWKAGTGFQVNLVKDAENTNTILAQSEQFTIKQASASLSSTLTGSATTGTGTLTITPTSTGANAGSSTDALNPSSSDTSTTPTGSNGASASTGMQAGVFAGLALLGAFLA</sequence>
<keyword evidence="6" id="KW-1185">Reference proteome</keyword>
<evidence type="ECO:0000256" key="3">
    <source>
        <dbReference type="SAM" id="SignalP"/>
    </source>
</evidence>
<proteinExistence type="predicted"/>
<feature type="chain" id="PRO_5022955278" description="Yeast cell wall synthesis Kre9/Knh1-like N-terminal domain-containing protein" evidence="3">
    <location>
        <begin position="17"/>
        <end position="193"/>
    </location>
</feature>
<protein>
    <recommendedName>
        <fullName evidence="4">Yeast cell wall synthesis Kre9/Knh1-like N-terminal domain-containing protein</fullName>
    </recommendedName>
</protein>
<feature type="signal peptide" evidence="3">
    <location>
        <begin position="1"/>
        <end position="16"/>
    </location>
</feature>
<dbReference type="InterPro" id="IPR018466">
    <property type="entry name" value="Kre9/Knh1-like_N"/>
</dbReference>
<name>A0A5C3PVP0_9APHY</name>
<organism evidence="5 6">
    <name type="scientific">Polyporus arcularius HHB13444</name>
    <dbReference type="NCBI Taxonomy" id="1314778"/>
    <lineage>
        <taxon>Eukaryota</taxon>
        <taxon>Fungi</taxon>
        <taxon>Dikarya</taxon>
        <taxon>Basidiomycota</taxon>
        <taxon>Agaricomycotina</taxon>
        <taxon>Agaricomycetes</taxon>
        <taxon>Polyporales</taxon>
        <taxon>Polyporaceae</taxon>
        <taxon>Polyporus</taxon>
    </lineage>
</organism>
<dbReference type="PANTHER" id="PTHR35185">
    <property type="entry name" value="SERINE/THREONINE-RICH PROTEIN ADG2-RELATED"/>
    <property type="match status" value="1"/>
</dbReference>
<feature type="region of interest" description="Disordered" evidence="2">
    <location>
        <begin position="132"/>
        <end position="173"/>
    </location>
</feature>
<evidence type="ECO:0000256" key="1">
    <source>
        <dbReference type="ARBA" id="ARBA00022729"/>
    </source>
</evidence>
<keyword evidence="1 3" id="KW-0732">Signal</keyword>
<dbReference type="Proteomes" id="UP000308197">
    <property type="component" value="Unassembled WGS sequence"/>
</dbReference>